<reference evidence="5 6" key="1">
    <citation type="submission" date="2023-03" db="EMBL/GenBank/DDBJ databases">
        <title>Thalassotalea loyana LMG 22536T draft genome sequence.</title>
        <authorList>
            <person name="Sawabe T."/>
        </authorList>
    </citation>
    <scope>NUCLEOTIDE SEQUENCE [LARGE SCALE GENOMIC DNA]</scope>
    <source>
        <strain evidence="5 6">LMG 22536</strain>
    </source>
</reference>
<dbReference type="EMBL" id="BSSV01000007">
    <property type="protein sequence ID" value="GLX86853.1"/>
    <property type="molecule type" value="Genomic_DNA"/>
</dbReference>
<dbReference type="CDD" id="cd00090">
    <property type="entry name" value="HTH_ARSR"/>
    <property type="match status" value="1"/>
</dbReference>
<evidence type="ECO:0000256" key="3">
    <source>
        <dbReference type="ARBA" id="ARBA00023163"/>
    </source>
</evidence>
<name>A0ABQ6HFK1_9GAMM</name>
<dbReference type="InterPro" id="IPR039422">
    <property type="entry name" value="MarR/SlyA-like"/>
</dbReference>
<dbReference type="Proteomes" id="UP001157134">
    <property type="component" value="Unassembled WGS sequence"/>
</dbReference>
<gene>
    <name evidence="5" type="ORF">tloyanaT_31060</name>
</gene>
<sequence>MKRTLGTTLRHLIELLDGGVEQVYVDFDLDYKPRFTPIMRTLSKNGTGTISELAKEAGITQPAATQTVQAMLKKGLVVVSVCERDSRQKVVTLSDKGKTMLSQLEQCWRATAMAAESLDNELQTPLSALAEEAIAALEKTPFKARIKNAHNQLKSTGNTI</sequence>
<dbReference type="PANTHER" id="PTHR33164">
    <property type="entry name" value="TRANSCRIPTIONAL REGULATOR, MARR FAMILY"/>
    <property type="match status" value="1"/>
</dbReference>
<keyword evidence="1" id="KW-0805">Transcription regulation</keyword>
<evidence type="ECO:0000313" key="6">
    <source>
        <dbReference type="Proteomes" id="UP001157134"/>
    </source>
</evidence>
<proteinExistence type="predicted"/>
<organism evidence="5 6">
    <name type="scientific">Thalassotalea loyana</name>
    <dbReference type="NCBI Taxonomy" id="280483"/>
    <lineage>
        <taxon>Bacteria</taxon>
        <taxon>Pseudomonadati</taxon>
        <taxon>Pseudomonadota</taxon>
        <taxon>Gammaproteobacteria</taxon>
        <taxon>Alteromonadales</taxon>
        <taxon>Colwelliaceae</taxon>
        <taxon>Thalassotalea</taxon>
    </lineage>
</organism>
<keyword evidence="2" id="KW-0238">DNA-binding</keyword>
<dbReference type="Gene3D" id="1.10.10.10">
    <property type="entry name" value="Winged helix-like DNA-binding domain superfamily/Winged helix DNA-binding domain"/>
    <property type="match status" value="1"/>
</dbReference>
<evidence type="ECO:0000256" key="1">
    <source>
        <dbReference type="ARBA" id="ARBA00023015"/>
    </source>
</evidence>
<comment type="caution">
    <text evidence="5">The sequence shown here is derived from an EMBL/GenBank/DDBJ whole genome shotgun (WGS) entry which is preliminary data.</text>
</comment>
<dbReference type="SUPFAM" id="SSF46785">
    <property type="entry name" value="Winged helix' DNA-binding domain"/>
    <property type="match status" value="1"/>
</dbReference>
<dbReference type="Pfam" id="PF01047">
    <property type="entry name" value="MarR"/>
    <property type="match status" value="1"/>
</dbReference>
<dbReference type="RefSeq" id="WP_284300285.1">
    <property type="nucleotide sequence ID" value="NZ_BSSV01000007.1"/>
</dbReference>
<dbReference type="InterPro" id="IPR036390">
    <property type="entry name" value="WH_DNA-bd_sf"/>
</dbReference>
<evidence type="ECO:0000256" key="2">
    <source>
        <dbReference type="ARBA" id="ARBA00023125"/>
    </source>
</evidence>
<evidence type="ECO:0000313" key="5">
    <source>
        <dbReference type="EMBL" id="GLX86853.1"/>
    </source>
</evidence>
<dbReference type="InterPro" id="IPR011991">
    <property type="entry name" value="ArsR-like_HTH"/>
</dbReference>
<dbReference type="InterPro" id="IPR036388">
    <property type="entry name" value="WH-like_DNA-bd_sf"/>
</dbReference>
<keyword evidence="3" id="KW-0804">Transcription</keyword>
<protein>
    <recommendedName>
        <fullName evidence="4">HTH marR-type domain-containing protein</fullName>
    </recommendedName>
</protein>
<dbReference type="PROSITE" id="PS50995">
    <property type="entry name" value="HTH_MARR_2"/>
    <property type="match status" value="1"/>
</dbReference>
<dbReference type="InterPro" id="IPR000835">
    <property type="entry name" value="HTH_MarR-typ"/>
</dbReference>
<feature type="domain" description="HTH marR-type" evidence="4">
    <location>
        <begin position="2"/>
        <end position="151"/>
    </location>
</feature>
<dbReference type="PANTHER" id="PTHR33164:SF64">
    <property type="entry name" value="TRANSCRIPTIONAL REGULATOR SLYA"/>
    <property type="match status" value="1"/>
</dbReference>
<dbReference type="SMART" id="SM00347">
    <property type="entry name" value="HTH_MARR"/>
    <property type="match status" value="1"/>
</dbReference>
<keyword evidence="6" id="KW-1185">Reference proteome</keyword>
<accession>A0ABQ6HFK1</accession>
<evidence type="ECO:0000259" key="4">
    <source>
        <dbReference type="PROSITE" id="PS50995"/>
    </source>
</evidence>